<dbReference type="PANTHER" id="PTHR19849:SF0">
    <property type="entry name" value="PHOSPHOLIPASE A-2-ACTIVATING PROTEIN"/>
    <property type="match status" value="1"/>
</dbReference>
<proteinExistence type="predicted"/>
<evidence type="ECO:0000259" key="7">
    <source>
        <dbReference type="PROSITE" id="PS51394"/>
    </source>
</evidence>
<evidence type="ECO:0000256" key="5">
    <source>
        <dbReference type="PROSITE-ProRule" id="PRU00221"/>
    </source>
</evidence>
<feature type="compositionally biased region" description="Low complexity" evidence="6">
    <location>
        <begin position="189"/>
        <end position="209"/>
    </location>
</feature>
<comment type="subcellular location">
    <subcellularLocation>
        <location evidence="1">Cytoplasm</location>
    </subcellularLocation>
</comment>
<evidence type="ECO:0000256" key="4">
    <source>
        <dbReference type="ARBA" id="ARBA00022737"/>
    </source>
</evidence>
<dbReference type="SUPFAM" id="SSF50978">
    <property type="entry name" value="WD40 repeat-like"/>
    <property type="match status" value="1"/>
</dbReference>
<dbReference type="Proteomes" id="UP001365542">
    <property type="component" value="Unassembled WGS sequence"/>
</dbReference>
<dbReference type="GO" id="GO:0005634">
    <property type="term" value="C:nucleus"/>
    <property type="evidence" value="ECO:0007669"/>
    <property type="project" value="TreeGrafter"/>
</dbReference>
<comment type="caution">
    <text evidence="9">The sequence shown here is derived from an EMBL/GenBank/DDBJ whole genome shotgun (WGS) entry which is preliminary data.</text>
</comment>
<keyword evidence="10" id="KW-1185">Reference proteome</keyword>
<evidence type="ECO:0000256" key="6">
    <source>
        <dbReference type="SAM" id="MobiDB-lite"/>
    </source>
</evidence>
<dbReference type="EMBL" id="JAVHJO010000002">
    <property type="protein sequence ID" value="KAK6542668.1"/>
    <property type="molecule type" value="Genomic_DNA"/>
</dbReference>
<dbReference type="InterPro" id="IPR013535">
    <property type="entry name" value="PUL_dom"/>
</dbReference>
<sequence>MPLLIRDVGLLGTEASSALWRRLFPANATPPPSRRASSSNGEEAGVKLTNTLLQPHTNYILFLLLSHRDLLSPSFFEFIFSIAPPLLLGRSTAYRLHHTKVATPRVSHPTMAKDNPFKLSQTLVGHNEDVKDVVFVDPTTIISCSRDATVRIWRTSTDETATATTDTTTTTTEPAGGEDAMDTDPPQPTADATPSTEPTTMTTTEDATPSVATIKNSAFVDTINSNAQGFVNCLAYMKPDTEHPQGLIISAGQESLIDVRPPGYLGPDAAYLLIGHSANVCSLDVNGGTIISGSWDKTAIVWKNWEKKYVLEGHPAAVWAVLAMGDTEFVTGCADGKVRWFKEGKMIRSLQAHNQPVRGLVRLESEEDGAFISCGNDGIIKSWSKDGNLIDTVYAHDAYIYSVTVLPNGQWASCGEDRTLRVWRKSQCLQTISHPCLSVWCVSACSNGDLVTGASDGVLRVWSRDPERQADEETLNAYSEAVANTTIAEETTSINKESLPGMSALGRPGKHDGEKIHINNDGNIEAYQWSARETTWEQVGVVAAAASSGRKIEYEGKQYDYVFDVDFEEGKPTLKLPFNASQNPWDAARIFLERNELPMTYLETTANFIVQNTKGTRIGASQPQAPTGPDPYGIENRYRPDDGFGFQAQEDVVPPPKIPKILPWKAYLDIATANLDAASKKIIETNTKILEAGEKEKSLNDEDLSNLKSLVGFLAKPSAPTSASAKNSAAVKGGLELLVKVITTWEGAQILAALDLLRVLARYSPAVASDTVDILQVLEQVGCFEKGSVSPAVFGTRVLLNLFNHAEGLKYVTERSEEIINLVSKVAEGSSNRLLNISVDTLFLNYAVFFTKTSGGEESAIKMLPVALTRVGTASDPEVLYRALMTLGSLLTTGKKVVKEAKETYDAKKVVAEAVKGVDAEKEKRSVDVGVEIELMLAGGR</sequence>
<evidence type="ECO:0000259" key="8">
    <source>
        <dbReference type="PROSITE" id="PS51396"/>
    </source>
</evidence>
<evidence type="ECO:0000256" key="1">
    <source>
        <dbReference type="ARBA" id="ARBA00004496"/>
    </source>
</evidence>
<keyword evidence="2" id="KW-0963">Cytoplasm</keyword>
<protein>
    <recommendedName>
        <fullName evidence="11">Phospholipase A-2-activating protein</fullName>
    </recommendedName>
</protein>
<dbReference type="GO" id="GO:0010992">
    <property type="term" value="P:ubiquitin recycling"/>
    <property type="evidence" value="ECO:0007669"/>
    <property type="project" value="TreeGrafter"/>
</dbReference>
<dbReference type="InterPro" id="IPR015155">
    <property type="entry name" value="PFU"/>
</dbReference>
<dbReference type="PROSITE" id="PS50294">
    <property type="entry name" value="WD_REPEATS_REGION"/>
    <property type="match status" value="1"/>
</dbReference>
<evidence type="ECO:0008006" key="11">
    <source>
        <dbReference type="Google" id="ProtNLM"/>
    </source>
</evidence>
<dbReference type="InterPro" id="IPR001680">
    <property type="entry name" value="WD40_rpt"/>
</dbReference>
<dbReference type="Gene3D" id="1.25.10.10">
    <property type="entry name" value="Leucine-rich Repeat Variant"/>
    <property type="match status" value="1"/>
</dbReference>
<name>A0AAV9XL01_9PEZI</name>
<evidence type="ECO:0000256" key="2">
    <source>
        <dbReference type="ARBA" id="ARBA00022490"/>
    </source>
</evidence>
<accession>A0AAV9XL01</accession>
<dbReference type="Pfam" id="PF09070">
    <property type="entry name" value="PFU"/>
    <property type="match status" value="1"/>
</dbReference>
<dbReference type="Gene3D" id="2.130.10.10">
    <property type="entry name" value="YVTN repeat-like/Quinoprotein amine dehydrogenase"/>
    <property type="match status" value="2"/>
</dbReference>
<dbReference type="CDD" id="cd00200">
    <property type="entry name" value="WD40"/>
    <property type="match status" value="1"/>
</dbReference>
<dbReference type="PANTHER" id="PTHR19849">
    <property type="entry name" value="PHOSPHOLIPASE A-2-ACTIVATING PROTEIN"/>
    <property type="match status" value="1"/>
</dbReference>
<dbReference type="InterPro" id="IPR015943">
    <property type="entry name" value="WD40/YVTN_repeat-like_dom_sf"/>
</dbReference>
<feature type="repeat" description="WD" evidence="5">
    <location>
        <begin position="123"/>
        <end position="163"/>
    </location>
</feature>
<dbReference type="Gene3D" id="3.10.20.870">
    <property type="entry name" value="PFU (PLAA family ubiquitin binding), C-terminal domain"/>
    <property type="match status" value="1"/>
</dbReference>
<feature type="compositionally biased region" description="Low complexity" evidence="6">
    <location>
        <begin position="159"/>
        <end position="173"/>
    </location>
</feature>
<dbReference type="PROSITE" id="PS51394">
    <property type="entry name" value="PFU"/>
    <property type="match status" value="1"/>
</dbReference>
<dbReference type="PROSITE" id="PS50082">
    <property type="entry name" value="WD_REPEATS_2"/>
    <property type="match status" value="1"/>
</dbReference>
<dbReference type="PROSITE" id="PS51396">
    <property type="entry name" value="PUL"/>
    <property type="match status" value="1"/>
</dbReference>
<keyword evidence="4" id="KW-0677">Repeat</keyword>
<dbReference type="InterPro" id="IPR038122">
    <property type="entry name" value="PFU_sf"/>
</dbReference>
<dbReference type="AlphaFoldDB" id="A0AAV9XL01"/>
<gene>
    <name evidence="9" type="ORF">TWF694_006612</name>
</gene>
<dbReference type="Pfam" id="PF00400">
    <property type="entry name" value="WD40"/>
    <property type="match status" value="6"/>
</dbReference>
<organism evidence="9 10">
    <name type="scientific">Orbilia ellipsospora</name>
    <dbReference type="NCBI Taxonomy" id="2528407"/>
    <lineage>
        <taxon>Eukaryota</taxon>
        <taxon>Fungi</taxon>
        <taxon>Dikarya</taxon>
        <taxon>Ascomycota</taxon>
        <taxon>Pezizomycotina</taxon>
        <taxon>Orbiliomycetes</taxon>
        <taxon>Orbiliales</taxon>
        <taxon>Orbiliaceae</taxon>
        <taxon>Orbilia</taxon>
    </lineage>
</organism>
<reference evidence="9 10" key="1">
    <citation type="submission" date="2019-10" db="EMBL/GenBank/DDBJ databases">
        <authorList>
            <person name="Palmer J.M."/>
        </authorList>
    </citation>
    <scope>NUCLEOTIDE SEQUENCE [LARGE SCALE GENOMIC DNA]</scope>
    <source>
        <strain evidence="9 10">TWF694</strain>
    </source>
</reference>
<evidence type="ECO:0000313" key="10">
    <source>
        <dbReference type="Proteomes" id="UP001365542"/>
    </source>
</evidence>
<dbReference type="SMART" id="SM00320">
    <property type="entry name" value="WD40"/>
    <property type="match status" value="6"/>
</dbReference>
<dbReference type="GO" id="GO:0043130">
    <property type="term" value="F:ubiquitin binding"/>
    <property type="evidence" value="ECO:0007669"/>
    <property type="project" value="TreeGrafter"/>
</dbReference>
<dbReference type="Pfam" id="PF08324">
    <property type="entry name" value="PUL"/>
    <property type="match status" value="1"/>
</dbReference>
<dbReference type="InterPro" id="IPR011989">
    <property type="entry name" value="ARM-like"/>
</dbReference>
<evidence type="ECO:0000313" key="9">
    <source>
        <dbReference type="EMBL" id="KAK6542668.1"/>
    </source>
</evidence>
<feature type="domain" description="PFU" evidence="7">
    <location>
        <begin position="528"/>
        <end position="623"/>
    </location>
</feature>
<dbReference type="GO" id="GO:0043161">
    <property type="term" value="P:proteasome-mediated ubiquitin-dependent protein catabolic process"/>
    <property type="evidence" value="ECO:0007669"/>
    <property type="project" value="TreeGrafter"/>
</dbReference>
<feature type="domain" description="PUL" evidence="8">
    <location>
        <begin position="660"/>
        <end position="936"/>
    </location>
</feature>
<keyword evidence="3 5" id="KW-0853">WD repeat</keyword>
<dbReference type="GO" id="GO:0005737">
    <property type="term" value="C:cytoplasm"/>
    <property type="evidence" value="ECO:0007669"/>
    <property type="project" value="UniProtKB-SubCell"/>
</dbReference>
<dbReference type="InterPro" id="IPR036322">
    <property type="entry name" value="WD40_repeat_dom_sf"/>
</dbReference>
<feature type="region of interest" description="Disordered" evidence="6">
    <location>
        <begin position="159"/>
        <end position="209"/>
    </location>
</feature>
<evidence type="ECO:0000256" key="3">
    <source>
        <dbReference type="ARBA" id="ARBA00022574"/>
    </source>
</evidence>